<dbReference type="AlphaFoldDB" id="A0A818JXP2"/>
<dbReference type="OrthoDB" id="10000309at2759"/>
<evidence type="ECO:0000313" key="2">
    <source>
        <dbReference type="EMBL" id="CAF0859932.1"/>
    </source>
</evidence>
<organism evidence="3 4">
    <name type="scientific">Adineta steineri</name>
    <dbReference type="NCBI Taxonomy" id="433720"/>
    <lineage>
        <taxon>Eukaryota</taxon>
        <taxon>Metazoa</taxon>
        <taxon>Spiralia</taxon>
        <taxon>Gnathifera</taxon>
        <taxon>Rotifera</taxon>
        <taxon>Eurotatoria</taxon>
        <taxon>Bdelloidea</taxon>
        <taxon>Adinetida</taxon>
        <taxon>Adinetidae</taxon>
        <taxon>Adineta</taxon>
    </lineage>
</organism>
<gene>
    <name evidence="3" type="ORF">OKA104_LOCUS4158</name>
    <name evidence="2" type="ORF">VCS650_LOCUS7136</name>
</gene>
<proteinExistence type="predicted"/>
<reference evidence="3" key="1">
    <citation type="submission" date="2021-02" db="EMBL/GenBank/DDBJ databases">
        <authorList>
            <person name="Nowell W R."/>
        </authorList>
    </citation>
    <scope>NUCLEOTIDE SEQUENCE</scope>
</reference>
<dbReference type="Proteomes" id="UP000663881">
    <property type="component" value="Unassembled WGS sequence"/>
</dbReference>
<evidence type="ECO:0000256" key="1">
    <source>
        <dbReference type="SAM" id="Phobius"/>
    </source>
</evidence>
<name>A0A818JXP2_9BILA</name>
<sequence>MSYSYNPTSYELCEIKEISPLYHLFNEYKNQEMMLTVTLFILLMYLEEFLFVFRKQKQERFYSFIFLYFHSLEYLLVRLGYARPHIIQTIIFEKND</sequence>
<comment type="caution">
    <text evidence="3">The sequence shown here is derived from an EMBL/GenBank/DDBJ whole genome shotgun (WGS) entry which is preliminary data.</text>
</comment>
<evidence type="ECO:0000313" key="3">
    <source>
        <dbReference type="EMBL" id="CAF3552335.1"/>
    </source>
</evidence>
<keyword evidence="1" id="KW-0812">Transmembrane</keyword>
<protein>
    <submittedName>
        <fullName evidence="3">Uncharacterized protein</fullName>
    </submittedName>
</protein>
<accession>A0A818JXP2</accession>
<keyword evidence="1" id="KW-1133">Transmembrane helix</keyword>
<dbReference type="EMBL" id="CAJNON010000045">
    <property type="protein sequence ID" value="CAF0859932.1"/>
    <property type="molecule type" value="Genomic_DNA"/>
</dbReference>
<dbReference type="Proteomes" id="UP000663891">
    <property type="component" value="Unassembled WGS sequence"/>
</dbReference>
<evidence type="ECO:0000313" key="4">
    <source>
        <dbReference type="Proteomes" id="UP000663881"/>
    </source>
</evidence>
<feature type="transmembrane region" description="Helical" evidence="1">
    <location>
        <begin position="33"/>
        <end position="53"/>
    </location>
</feature>
<dbReference type="EMBL" id="CAJOAY010000131">
    <property type="protein sequence ID" value="CAF3552335.1"/>
    <property type="molecule type" value="Genomic_DNA"/>
</dbReference>
<keyword evidence="1" id="KW-0472">Membrane</keyword>